<dbReference type="Proteomes" id="UP000626026">
    <property type="component" value="Unassembled WGS sequence"/>
</dbReference>
<evidence type="ECO:0000313" key="2">
    <source>
        <dbReference type="Proteomes" id="UP000626026"/>
    </source>
</evidence>
<dbReference type="RefSeq" id="WP_187786086.1">
    <property type="nucleotide sequence ID" value="NZ_JACTVA010000041.1"/>
</dbReference>
<protein>
    <submittedName>
        <fullName evidence="1">Phage tail tube protein</fullName>
    </submittedName>
</protein>
<name>A0ABR7RRA7_9PROT</name>
<gene>
    <name evidence="1" type="ORF">IBL26_18975</name>
</gene>
<accession>A0ABR7RRA7</accession>
<reference evidence="1 2" key="1">
    <citation type="journal article" date="2013" name="Int. J. Syst. Evol. Microbiol.">
        <title>Roseomonas aerophila sp. nov., isolated from air.</title>
        <authorList>
            <person name="Kim S.J."/>
            <person name="Weon H.Y."/>
            <person name="Ahn J.H."/>
            <person name="Hong S.B."/>
            <person name="Seok S.J."/>
            <person name="Whang K.S."/>
            <person name="Kwon S.W."/>
        </authorList>
    </citation>
    <scope>NUCLEOTIDE SEQUENCE [LARGE SCALE GENOMIC DNA]</scope>
    <source>
        <strain evidence="1 2">NBRC 108923</strain>
    </source>
</reference>
<organism evidence="1 2">
    <name type="scientific">Teichococcus aerophilus</name>
    <dbReference type="NCBI Taxonomy" id="1224513"/>
    <lineage>
        <taxon>Bacteria</taxon>
        <taxon>Pseudomonadati</taxon>
        <taxon>Pseudomonadota</taxon>
        <taxon>Alphaproteobacteria</taxon>
        <taxon>Acetobacterales</taxon>
        <taxon>Roseomonadaceae</taxon>
        <taxon>Roseomonas</taxon>
    </lineage>
</organism>
<sequence length="122" mass="13025">MSGSMGRVGGRAWIWIDGIQFDLVSQPTWGVATTKKTTLKGMDGIHGYSEEPIPGFVAATLRDSAGISISEFDAMTDVSVSLQLANGKRVSGSNMVCVDTVEVDSTEGTFSVRFEGEDVTDR</sequence>
<evidence type="ECO:0000313" key="1">
    <source>
        <dbReference type="EMBL" id="MBC9208938.1"/>
    </source>
</evidence>
<comment type="caution">
    <text evidence="1">The sequence shown here is derived from an EMBL/GenBank/DDBJ whole genome shotgun (WGS) entry which is preliminary data.</text>
</comment>
<dbReference type="Pfam" id="PF10618">
    <property type="entry name" value="Tail_tube"/>
    <property type="match status" value="1"/>
</dbReference>
<dbReference type="InterPro" id="IPR019596">
    <property type="entry name" value="Phage_Mu_GpM_tail_tub"/>
</dbReference>
<dbReference type="EMBL" id="JACTVA010000041">
    <property type="protein sequence ID" value="MBC9208938.1"/>
    <property type="molecule type" value="Genomic_DNA"/>
</dbReference>
<proteinExistence type="predicted"/>
<keyword evidence="2" id="KW-1185">Reference proteome</keyword>